<evidence type="ECO:0000256" key="4">
    <source>
        <dbReference type="PROSITE-ProRule" id="PRU01161"/>
    </source>
</evidence>
<dbReference type="Gene3D" id="3.40.1090.10">
    <property type="entry name" value="Cytosolic phospholipase A2 catalytic domain"/>
    <property type="match status" value="1"/>
</dbReference>
<dbReference type="STRING" id="455432.AWN90_29980"/>
<feature type="active site" description="Nucleophile" evidence="4">
    <location>
        <position position="62"/>
    </location>
</feature>
<proteinExistence type="predicted"/>
<feature type="short sequence motif" description="GXGXXG" evidence="4">
    <location>
        <begin position="20"/>
        <end position="25"/>
    </location>
</feature>
<evidence type="ECO:0000313" key="6">
    <source>
        <dbReference type="EMBL" id="KZM72974.1"/>
    </source>
</evidence>
<evidence type="ECO:0000256" key="2">
    <source>
        <dbReference type="ARBA" id="ARBA00022963"/>
    </source>
</evidence>
<dbReference type="InterPro" id="IPR016035">
    <property type="entry name" value="Acyl_Trfase/lysoPLipase"/>
</dbReference>
<dbReference type="InterPro" id="IPR002641">
    <property type="entry name" value="PNPLA_dom"/>
</dbReference>
<dbReference type="OrthoDB" id="9807112at2"/>
<dbReference type="GO" id="GO:0047499">
    <property type="term" value="F:calcium-independent phospholipase A2 activity"/>
    <property type="evidence" value="ECO:0007669"/>
    <property type="project" value="TreeGrafter"/>
</dbReference>
<keyword evidence="2 4" id="KW-0442">Lipid degradation</keyword>
<comment type="caution">
    <text evidence="6">The sequence shown here is derived from an EMBL/GenBank/DDBJ whole genome shotgun (WGS) entry which is preliminary data.</text>
</comment>
<dbReference type="EMBL" id="LWGR01000007">
    <property type="protein sequence ID" value="KZM72974.1"/>
    <property type="molecule type" value="Genomic_DNA"/>
</dbReference>
<organism evidence="6 7">
    <name type="scientific">Nocardia terpenica</name>
    <dbReference type="NCBI Taxonomy" id="455432"/>
    <lineage>
        <taxon>Bacteria</taxon>
        <taxon>Bacillati</taxon>
        <taxon>Actinomycetota</taxon>
        <taxon>Actinomycetes</taxon>
        <taxon>Mycobacteriales</taxon>
        <taxon>Nocardiaceae</taxon>
        <taxon>Nocardia</taxon>
    </lineage>
</organism>
<dbReference type="Pfam" id="PF01734">
    <property type="entry name" value="Patatin"/>
    <property type="match status" value="1"/>
</dbReference>
<reference evidence="6 7" key="1">
    <citation type="submission" date="2016-04" db="EMBL/GenBank/DDBJ databases">
        <authorList>
            <person name="Evans L.H."/>
            <person name="Alamgir A."/>
            <person name="Owens N."/>
            <person name="Weber N.D."/>
            <person name="Virtaneva K."/>
            <person name="Barbian K."/>
            <person name="Babar A."/>
            <person name="Rosenke K."/>
        </authorList>
    </citation>
    <scope>NUCLEOTIDE SEQUENCE [LARGE SCALE GENOMIC DNA]</scope>
    <source>
        <strain evidence="6 7">IFM 0406</strain>
    </source>
</reference>
<name>A0A164M2P7_9NOCA</name>
<keyword evidence="7" id="KW-1185">Reference proteome</keyword>
<dbReference type="RefSeq" id="WP_067589379.1">
    <property type="nucleotide sequence ID" value="NZ_JABMCZ010000004.1"/>
</dbReference>
<dbReference type="PANTHER" id="PTHR24185:SF1">
    <property type="entry name" value="CALCIUM-INDEPENDENT PHOSPHOLIPASE A2-GAMMA"/>
    <property type="match status" value="1"/>
</dbReference>
<feature type="domain" description="PNPLA" evidence="5">
    <location>
        <begin position="16"/>
        <end position="214"/>
    </location>
</feature>
<evidence type="ECO:0000256" key="1">
    <source>
        <dbReference type="ARBA" id="ARBA00022801"/>
    </source>
</evidence>
<dbReference type="PANTHER" id="PTHR24185">
    <property type="entry name" value="CALCIUM-INDEPENDENT PHOSPHOLIPASE A2-GAMMA"/>
    <property type="match status" value="1"/>
</dbReference>
<protein>
    <submittedName>
        <fullName evidence="6">Patatin</fullName>
    </submittedName>
</protein>
<keyword evidence="3 4" id="KW-0443">Lipid metabolism</keyword>
<dbReference type="GO" id="GO:0019369">
    <property type="term" value="P:arachidonate metabolic process"/>
    <property type="evidence" value="ECO:0007669"/>
    <property type="project" value="TreeGrafter"/>
</dbReference>
<dbReference type="PROSITE" id="PS51635">
    <property type="entry name" value="PNPLA"/>
    <property type="match status" value="1"/>
</dbReference>
<keyword evidence="1 4" id="KW-0378">Hydrolase</keyword>
<sequence>MNFRDRISAAGPKRLLSLDGGGIRGALSLEVLAELERLCRERLGADENFVLADYFDYIGGTSTGAIIAAGLACGMPVDRLRRLYTEHGREMFDRAFLARRLRYRYDSSRLQALLQHEFGATTTFGDDRLRTLLMIVLRNASTDSPWPLCNNPHAKYNAPDRKDNNLQLRLWQLVRASTAAPVYFPPEVVEVGDQEFVFVDGGMTMYNNPAFQLFLMATLGAYGLRWPTGEDRMLVVSVGTGTAPKDNDRLRPGDMNLLFNIPSIPAALMVAAQYEQDMLCRVFGRCRHGAVLDREIGDLRGDDDGLPGPRHFTYLRYNAELTPKGLAELGLPDIDPAGVQKLDSVDHIDELRRIGRRVAGRITPEHFEGFW</sequence>
<dbReference type="GO" id="GO:0016020">
    <property type="term" value="C:membrane"/>
    <property type="evidence" value="ECO:0007669"/>
    <property type="project" value="TreeGrafter"/>
</dbReference>
<gene>
    <name evidence="6" type="ORF">AWN90_29980</name>
</gene>
<dbReference type="SUPFAM" id="SSF52151">
    <property type="entry name" value="FabD/lysophospholipase-like"/>
    <property type="match status" value="1"/>
</dbReference>
<feature type="short sequence motif" description="GXSXG" evidence="4">
    <location>
        <begin position="60"/>
        <end position="64"/>
    </location>
</feature>
<dbReference type="AlphaFoldDB" id="A0A164M2P7"/>
<evidence type="ECO:0000256" key="3">
    <source>
        <dbReference type="ARBA" id="ARBA00023098"/>
    </source>
</evidence>
<dbReference type="GO" id="GO:0016042">
    <property type="term" value="P:lipid catabolic process"/>
    <property type="evidence" value="ECO:0007669"/>
    <property type="project" value="UniProtKB-UniRule"/>
</dbReference>
<feature type="active site" description="Proton acceptor" evidence="4">
    <location>
        <position position="200"/>
    </location>
</feature>
<evidence type="ECO:0000313" key="7">
    <source>
        <dbReference type="Proteomes" id="UP000076512"/>
    </source>
</evidence>
<evidence type="ECO:0000259" key="5">
    <source>
        <dbReference type="PROSITE" id="PS51635"/>
    </source>
</evidence>
<accession>A0A164M2P7</accession>
<feature type="short sequence motif" description="DGA/G" evidence="4">
    <location>
        <begin position="200"/>
        <end position="202"/>
    </location>
</feature>
<dbReference type="Proteomes" id="UP000076512">
    <property type="component" value="Unassembled WGS sequence"/>
</dbReference>